<evidence type="ECO:0000313" key="9">
    <source>
        <dbReference type="Proteomes" id="UP001620626"/>
    </source>
</evidence>
<dbReference type="Gene3D" id="3.40.50.300">
    <property type="entry name" value="P-loop containing nucleotide triphosphate hydrolases"/>
    <property type="match status" value="2"/>
</dbReference>
<evidence type="ECO:0000313" key="8">
    <source>
        <dbReference type="EMBL" id="KAL3093113.1"/>
    </source>
</evidence>
<reference evidence="8 9" key="1">
    <citation type="submission" date="2024-10" db="EMBL/GenBank/DDBJ databases">
        <authorList>
            <person name="Kim D."/>
        </authorList>
    </citation>
    <scope>NUCLEOTIDE SEQUENCE [LARGE SCALE GENOMIC DNA]</scope>
    <source>
        <strain evidence="8">BH-2024</strain>
    </source>
</reference>
<dbReference type="AlphaFoldDB" id="A0ABD2JRR0"/>
<feature type="domain" description="EF-hand" evidence="7">
    <location>
        <begin position="257"/>
        <end position="292"/>
    </location>
</feature>
<dbReference type="InterPro" id="IPR041679">
    <property type="entry name" value="DNA2/NAM7-like_C"/>
</dbReference>
<keyword evidence="4" id="KW-0347">Helicase</keyword>
<evidence type="ECO:0000256" key="5">
    <source>
        <dbReference type="ARBA" id="ARBA00022837"/>
    </source>
</evidence>
<dbReference type="CDD" id="cd18808">
    <property type="entry name" value="SF1_C_Upf1"/>
    <property type="match status" value="1"/>
</dbReference>
<dbReference type="InterPro" id="IPR041677">
    <property type="entry name" value="DNA2/NAM7_AAA_11"/>
</dbReference>
<keyword evidence="9" id="KW-1185">Reference proteome</keyword>
<dbReference type="InterPro" id="IPR027417">
    <property type="entry name" value="P-loop_NTPase"/>
</dbReference>
<dbReference type="InterPro" id="IPR047187">
    <property type="entry name" value="SF1_C_Upf1"/>
</dbReference>
<keyword evidence="2" id="KW-0547">Nucleotide-binding</keyword>
<dbReference type="InterPro" id="IPR011992">
    <property type="entry name" value="EF-hand-dom_pair"/>
</dbReference>
<keyword evidence="6" id="KW-0067">ATP-binding</keyword>
<sequence>MYSQTASMISLSENERRNVRKYKKFAEEFHGQSLRLPLTANKTREELVPESIRRLCLKIILEREENKLPSVEDINDFVDCLEASKEMTLQETEGKTVKTISFGGLMSVLRTVGKSLTNILSPVTFFTAHFPDWHFHSEDFRIQIETIEEFLSLKIEFIRYRIKMAQYDSNSTGCLSREQLCDYYLHEVMPRVDVLKDLEETFQICYMNTVETMFFFFLDPKHNGRIRISDALVSGFLENAFSLQRNSENFDNWFSPEKTHEQNATFQMLDSNHKNFLSKADFKRHLDGAMTQTFVDRLFEVHVHNGGEAMSYEEFVVFQIAYNHLVHPSSMAYFFKVLDVDEDGLLTRFELRFFYTELCSCYNEWLAIEAAMPEFDDFCDQFFDMVKPIEDGRISLQQLLDCKQGHDFVLCLINFQEFYRYEMRESENNAGMDQDSVVPLFGDFETDEQNEYNTSASEFVGKIVDECNNNGFPSVAFSSFACPSSALFCWQKIEADSFVFPEHFLRRLAQWEKLLKSESLALRERSEQIFVDPLVVVLKGTEHKPIGGDHLRFELIAEDSAFEIQQNSRVSIWPKEMGRQIKESDKIAGIVYAKSNALLEVRLNNDLSSATALRQFTLHEHSEWLLKPNPVNPYQYLVNLLCNPREMQRLPGFDALLYAYGILRSEKLKKIKRDKKMWNLLAKKFNSSQISAIASAINRSRPFVAIHGPPGTGKTKVIAEIVLQHVKKGKNVLVCAPSHKAVDNAMEACKMNGLDNFVRLGEEADDGALSEYRIGKLAQNHAEYERIEKDIRNSREIKSQRDFLDNDRHIRRFHSLLRKMGKRKNKICESIGKGTSVIFCTCTSGQALRFLLKRWFCPDLVVMDEASQMVECASWIMLLHAPRFVIVGDHQQLPPFLLSARNSPVNSAERLHISLLEYINETFKNEDFYHFLSVQYRSNELIQKWSNKIFYDNKLVTYQLTKNISVPNNNVRISADLSSDPSSSKQKFLIDGPLVLIDTDKGISDSKWQKVYSLFKLWYPLSFREGQNEHTHSFHNIGEAFCAVLHLHALNLFGGLDLSTIGCITPYSAQAEKIQKLMAMGRDEGPRFEVSSVDAFQGQQREAIVMSLVRNNKMRDIGFLREHRRTNVAITRAKRQFLLIASSRMLNVDRLLRELYGVIRTDGLVVGPDALLPIAHEIWQCHLERKSSTALSVAS</sequence>
<dbReference type="SUPFAM" id="SSF52540">
    <property type="entry name" value="P-loop containing nucleoside triphosphate hydrolases"/>
    <property type="match status" value="1"/>
</dbReference>
<evidence type="ECO:0000256" key="3">
    <source>
        <dbReference type="ARBA" id="ARBA00022801"/>
    </source>
</evidence>
<dbReference type="EMBL" id="JBICBT010000917">
    <property type="protein sequence ID" value="KAL3093113.1"/>
    <property type="molecule type" value="Genomic_DNA"/>
</dbReference>
<dbReference type="Proteomes" id="UP001620626">
    <property type="component" value="Unassembled WGS sequence"/>
</dbReference>
<dbReference type="InterPro" id="IPR018247">
    <property type="entry name" value="EF_Hand_1_Ca_BS"/>
</dbReference>
<keyword evidence="3" id="KW-0378">Hydrolase</keyword>
<dbReference type="PROSITE" id="PS50222">
    <property type="entry name" value="EF_HAND_2"/>
    <property type="match status" value="2"/>
</dbReference>
<name>A0ABD2JRR0_9BILA</name>
<dbReference type="GO" id="GO:0005524">
    <property type="term" value="F:ATP binding"/>
    <property type="evidence" value="ECO:0007669"/>
    <property type="project" value="UniProtKB-KW"/>
</dbReference>
<dbReference type="InterPro" id="IPR050534">
    <property type="entry name" value="Coronavir_polyprotein_1ab"/>
</dbReference>
<dbReference type="Pfam" id="PF13086">
    <property type="entry name" value="AAA_11"/>
    <property type="match status" value="1"/>
</dbReference>
<accession>A0ABD2JRR0</accession>
<evidence type="ECO:0000256" key="4">
    <source>
        <dbReference type="ARBA" id="ARBA00022806"/>
    </source>
</evidence>
<dbReference type="PANTHER" id="PTHR43788:SF8">
    <property type="entry name" value="DNA-BINDING PROTEIN SMUBP-2"/>
    <property type="match status" value="1"/>
</dbReference>
<protein>
    <recommendedName>
        <fullName evidence="7">EF-hand domain-containing protein</fullName>
    </recommendedName>
</protein>
<dbReference type="Pfam" id="PF13087">
    <property type="entry name" value="AAA_12"/>
    <property type="match status" value="1"/>
</dbReference>
<keyword evidence="5" id="KW-0106">Calcium</keyword>
<dbReference type="GO" id="GO:0004386">
    <property type="term" value="F:helicase activity"/>
    <property type="evidence" value="ECO:0007669"/>
    <property type="project" value="UniProtKB-KW"/>
</dbReference>
<proteinExistence type="inferred from homology"/>
<dbReference type="Gene3D" id="1.10.238.10">
    <property type="entry name" value="EF-hand"/>
    <property type="match status" value="1"/>
</dbReference>
<dbReference type="PANTHER" id="PTHR43788">
    <property type="entry name" value="DNA2/NAM7 HELICASE FAMILY MEMBER"/>
    <property type="match status" value="1"/>
</dbReference>
<organism evidence="8 9">
    <name type="scientific">Heterodera trifolii</name>
    <dbReference type="NCBI Taxonomy" id="157864"/>
    <lineage>
        <taxon>Eukaryota</taxon>
        <taxon>Metazoa</taxon>
        <taxon>Ecdysozoa</taxon>
        <taxon>Nematoda</taxon>
        <taxon>Chromadorea</taxon>
        <taxon>Rhabditida</taxon>
        <taxon>Tylenchina</taxon>
        <taxon>Tylenchomorpha</taxon>
        <taxon>Tylenchoidea</taxon>
        <taxon>Heteroderidae</taxon>
        <taxon>Heteroderinae</taxon>
        <taxon>Heterodera</taxon>
    </lineage>
</organism>
<evidence type="ECO:0000259" key="7">
    <source>
        <dbReference type="PROSITE" id="PS50222"/>
    </source>
</evidence>
<comment type="similarity">
    <text evidence="1">Belongs to the DNA2/NAM7 helicase family.</text>
</comment>
<evidence type="ECO:0000256" key="6">
    <source>
        <dbReference type="ARBA" id="ARBA00022840"/>
    </source>
</evidence>
<feature type="domain" description="EF-hand" evidence="7">
    <location>
        <begin position="326"/>
        <end position="361"/>
    </location>
</feature>
<dbReference type="SUPFAM" id="SSF47473">
    <property type="entry name" value="EF-hand"/>
    <property type="match status" value="1"/>
</dbReference>
<dbReference type="GO" id="GO:0016787">
    <property type="term" value="F:hydrolase activity"/>
    <property type="evidence" value="ECO:0007669"/>
    <property type="project" value="UniProtKB-KW"/>
</dbReference>
<gene>
    <name evidence="8" type="ORF">niasHT_022563</name>
</gene>
<evidence type="ECO:0000256" key="1">
    <source>
        <dbReference type="ARBA" id="ARBA00007913"/>
    </source>
</evidence>
<evidence type="ECO:0000256" key="2">
    <source>
        <dbReference type="ARBA" id="ARBA00022741"/>
    </source>
</evidence>
<comment type="caution">
    <text evidence="8">The sequence shown here is derived from an EMBL/GenBank/DDBJ whole genome shotgun (WGS) entry which is preliminary data.</text>
</comment>
<dbReference type="PROSITE" id="PS00018">
    <property type="entry name" value="EF_HAND_1"/>
    <property type="match status" value="1"/>
</dbReference>
<dbReference type="InterPro" id="IPR002048">
    <property type="entry name" value="EF_hand_dom"/>
</dbReference>